<keyword evidence="1" id="KW-0732">Signal</keyword>
<evidence type="ECO:0000313" key="4">
    <source>
        <dbReference type="Proteomes" id="UP001195963"/>
    </source>
</evidence>
<evidence type="ECO:0000259" key="2">
    <source>
        <dbReference type="Pfam" id="PF07883"/>
    </source>
</evidence>
<feature type="chain" id="PRO_5045246793" evidence="1">
    <location>
        <begin position="19"/>
        <end position="135"/>
    </location>
</feature>
<feature type="domain" description="Cupin type-2" evidence="2">
    <location>
        <begin position="51"/>
        <end position="119"/>
    </location>
</feature>
<dbReference type="Gene3D" id="2.60.120.10">
    <property type="entry name" value="Jelly Rolls"/>
    <property type="match status" value="1"/>
</dbReference>
<organism evidence="3 4">
    <name type="scientific">Shewanella nanhaiensis</name>
    <dbReference type="NCBI Taxonomy" id="2864872"/>
    <lineage>
        <taxon>Bacteria</taxon>
        <taxon>Pseudomonadati</taxon>
        <taxon>Pseudomonadota</taxon>
        <taxon>Gammaproteobacteria</taxon>
        <taxon>Alteromonadales</taxon>
        <taxon>Shewanellaceae</taxon>
        <taxon>Shewanella</taxon>
    </lineage>
</organism>
<proteinExistence type="predicted"/>
<dbReference type="InterPro" id="IPR011051">
    <property type="entry name" value="RmlC_Cupin_sf"/>
</dbReference>
<evidence type="ECO:0000256" key="1">
    <source>
        <dbReference type="SAM" id="SignalP"/>
    </source>
</evidence>
<dbReference type="Proteomes" id="UP001195963">
    <property type="component" value="Unassembled WGS sequence"/>
</dbReference>
<comment type="caution">
    <text evidence="3">The sequence shown here is derived from an EMBL/GenBank/DDBJ whole genome shotgun (WGS) entry which is preliminary data.</text>
</comment>
<dbReference type="InterPro" id="IPR014710">
    <property type="entry name" value="RmlC-like_jellyroll"/>
</dbReference>
<reference evidence="3 4" key="1">
    <citation type="submission" date="2021-07" db="EMBL/GenBank/DDBJ databases">
        <title>Shewanella sp. nov, isolated from SCS.</title>
        <authorList>
            <person name="Cao W.R."/>
        </authorList>
    </citation>
    <scope>NUCLEOTIDE SEQUENCE [LARGE SCALE GENOMIC DNA]</scope>
    <source>
        <strain evidence="3 4">NR704-98</strain>
    </source>
</reference>
<keyword evidence="4" id="KW-1185">Reference proteome</keyword>
<dbReference type="InterPro" id="IPR047142">
    <property type="entry name" value="OryJ/VirC-like"/>
</dbReference>
<dbReference type="RefSeq" id="WP_220108073.1">
    <property type="nucleotide sequence ID" value="NZ_JAHZST010000001.1"/>
</dbReference>
<sequence>MLKPLCLLFLIGAFSANAATSKDLIKSTETWDGQTLPQYSLTQPEVTIKEIVIAPGEQLPWHQHPAINAGILLSGELIVYTRDGREKNLKAGEPLIELFNTSHYGKNISSEPAKIVVFYLAEKDAPVTVLDKEAE</sequence>
<dbReference type="EMBL" id="JAHZST010000001">
    <property type="protein sequence ID" value="MBW8182373.1"/>
    <property type="molecule type" value="Genomic_DNA"/>
</dbReference>
<evidence type="ECO:0000313" key="3">
    <source>
        <dbReference type="EMBL" id="MBW8182373.1"/>
    </source>
</evidence>
<accession>A0ABS7DY61</accession>
<dbReference type="PANTHER" id="PTHR36156">
    <property type="entry name" value="SLR2101 PROTEIN"/>
    <property type="match status" value="1"/>
</dbReference>
<dbReference type="PANTHER" id="PTHR36156:SF2">
    <property type="entry name" value="CUPIN TYPE-2 DOMAIN-CONTAINING PROTEIN"/>
    <property type="match status" value="1"/>
</dbReference>
<dbReference type="SUPFAM" id="SSF51182">
    <property type="entry name" value="RmlC-like cupins"/>
    <property type="match status" value="1"/>
</dbReference>
<dbReference type="CDD" id="cd02236">
    <property type="entry name" value="cupin_CV2614-like"/>
    <property type="match status" value="1"/>
</dbReference>
<dbReference type="InterPro" id="IPR013096">
    <property type="entry name" value="Cupin_2"/>
</dbReference>
<feature type="signal peptide" evidence="1">
    <location>
        <begin position="1"/>
        <end position="18"/>
    </location>
</feature>
<name>A0ABS7DY61_9GAMM</name>
<protein>
    <submittedName>
        <fullName evidence="3">Cupin domain-containing protein</fullName>
    </submittedName>
</protein>
<dbReference type="Pfam" id="PF07883">
    <property type="entry name" value="Cupin_2"/>
    <property type="match status" value="1"/>
</dbReference>
<gene>
    <name evidence="3" type="ORF">K0625_01735</name>
</gene>